<evidence type="ECO:0000313" key="3">
    <source>
        <dbReference type="Proteomes" id="UP000823388"/>
    </source>
</evidence>
<evidence type="ECO:0000256" key="1">
    <source>
        <dbReference type="SAM" id="MobiDB-lite"/>
    </source>
</evidence>
<name>A0A8T0R8S7_PANVG</name>
<keyword evidence="3" id="KW-1185">Reference proteome</keyword>
<accession>A0A8T0R8S7</accession>
<organism evidence="2 3">
    <name type="scientific">Panicum virgatum</name>
    <name type="common">Blackwell switchgrass</name>
    <dbReference type="NCBI Taxonomy" id="38727"/>
    <lineage>
        <taxon>Eukaryota</taxon>
        <taxon>Viridiplantae</taxon>
        <taxon>Streptophyta</taxon>
        <taxon>Embryophyta</taxon>
        <taxon>Tracheophyta</taxon>
        <taxon>Spermatophyta</taxon>
        <taxon>Magnoliopsida</taxon>
        <taxon>Liliopsida</taxon>
        <taxon>Poales</taxon>
        <taxon>Poaceae</taxon>
        <taxon>PACMAD clade</taxon>
        <taxon>Panicoideae</taxon>
        <taxon>Panicodae</taxon>
        <taxon>Paniceae</taxon>
        <taxon>Panicinae</taxon>
        <taxon>Panicum</taxon>
        <taxon>Panicum sect. Hiantes</taxon>
    </lineage>
</organism>
<reference evidence="2" key="1">
    <citation type="submission" date="2020-05" db="EMBL/GenBank/DDBJ databases">
        <title>WGS assembly of Panicum virgatum.</title>
        <authorList>
            <person name="Lovell J.T."/>
            <person name="Jenkins J."/>
            <person name="Shu S."/>
            <person name="Juenger T.E."/>
            <person name="Schmutz J."/>
        </authorList>
    </citation>
    <scope>NUCLEOTIDE SEQUENCE</scope>
    <source>
        <strain evidence="2">AP13</strain>
    </source>
</reference>
<feature type="compositionally biased region" description="Pro residues" evidence="1">
    <location>
        <begin position="82"/>
        <end position="91"/>
    </location>
</feature>
<protein>
    <submittedName>
        <fullName evidence="2">Uncharacterized protein</fullName>
    </submittedName>
</protein>
<sequence>MAVHVGVLTRHACYSKGASPSSSARHAAASSLASSVTSPRTLLTDDPMLLLFMLLGDLLMQAIEVARGALHSLHLREEPCPRHGPAPPTPPSLGRGGPGWRRQEQPASAAPTPGGHARDAVAHVRRARHRLLWLAVPVVAPRRSACWGRSRPPPCSSASSSSSSSSSYSRAPRARPLRARPRASTPRARACRLRGALRAVAPPPSCATSLRTAPPSWPPPRQPRGTETRMGQLLPVELRKLEKRTALRSLARKERERAGQRRQRWHGRRARGGGRLISTAMWSTSWAEG</sequence>
<dbReference type="AlphaFoldDB" id="A0A8T0R8S7"/>
<feature type="compositionally biased region" description="Basic residues" evidence="1">
    <location>
        <begin position="172"/>
        <end position="181"/>
    </location>
</feature>
<feature type="region of interest" description="Disordered" evidence="1">
    <location>
        <begin position="250"/>
        <end position="289"/>
    </location>
</feature>
<feature type="compositionally biased region" description="Basic residues" evidence="1">
    <location>
        <begin position="260"/>
        <end position="272"/>
    </location>
</feature>
<gene>
    <name evidence="2" type="ORF">PVAP13_6KG178128</name>
</gene>
<feature type="region of interest" description="Disordered" evidence="1">
    <location>
        <begin position="202"/>
        <end position="227"/>
    </location>
</feature>
<feature type="region of interest" description="Disordered" evidence="1">
    <location>
        <begin position="78"/>
        <end position="121"/>
    </location>
</feature>
<evidence type="ECO:0000313" key="2">
    <source>
        <dbReference type="EMBL" id="KAG2581319.1"/>
    </source>
</evidence>
<feature type="compositionally biased region" description="Basic and acidic residues" evidence="1">
    <location>
        <begin position="250"/>
        <end position="259"/>
    </location>
</feature>
<proteinExistence type="predicted"/>
<feature type="compositionally biased region" description="Polar residues" evidence="1">
    <location>
        <begin position="280"/>
        <end position="289"/>
    </location>
</feature>
<dbReference type="EMBL" id="CM029047">
    <property type="protein sequence ID" value="KAG2581319.1"/>
    <property type="molecule type" value="Genomic_DNA"/>
</dbReference>
<feature type="compositionally biased region" description="Low complexity" evidence="1">
    <location>
        <begin position="156"/>
        <end position="171"/>
    </location>
</feature>
<comment type="caution">
    <text evidence="2">The sequence shown here is derived from an EMBL/GenBank/DDBJ whole genome shotgun (WGS) entry which is preliminary data.</text>
</comment>
<feature type="region of interest" description="Disordered" evidence="1">
    <location>
        <begin position="145"/>
        <end position="189"/>
    </location>
</feature>
<dbReference type="Proteomes" id="UP000823388">
    <property type="component" value="Chromosome 6K"/>
</dbReference>